<reference evidence="3" key="1">
    <citation type="submission" date="2023-01" db="EMBL/GenBank/DDBJ databases">
        <title>Metagenome sequencing of chrysophaentin producing Chrysophaeum taylorii.</title>
        <authorList>
            <person name="Davison J."/>
            <person name="Bewley C."/>
        </authorList>
    </citation>
    <scope>NUCLEOTIDE SEQUENCE</scope>
    <source>
        <strain evidence="3">NIES-1699</strain>
    </source>
</reference>
<feature type="domain" description="PH" evidence="2">
    <location>
        <begin position="40"/>
        <end position="154"/>
    </location>
</feature>
<keyword evidence="4" id="KW-1185">Reference proteome</keyword>
<feature type="compositionally biased region" description="Basic and acidic residues" evidence="1">
    <location>
        <begin position="1311"/>
        <end position="1320"/>
    </location>
</feature>
<comment type="caution">
    <text evidence="3">The sequence shown here is derived from an EMBL/GenBank/DDBJ whole genome shotgun (WGS) entry which is preliminary data.</text>
</comment>
<dbReference type="SUPFAM" id="SSF50729">
    <property type="entry name" value="PH domain-like"/>
    <property type="match status" value="1"/>
</dbReference>
<gene>
    <name evidence="3" type="ORF">CTAYLR_007578</name>
</gene>
<dbReference type="InterPro" id="IPR035892">
    <property type="entry name" value="C2_domain_sf"/>
</dbReference>
<dbReference type="EMBL" id="JAQMWT010000346">
    <property type="protein sequence ID" value="KAJ8603632.1"/>
    <property type="molecule type" value="Genomic_DNA"/>
</dbReference>
<evidence type="ECO:0000313" key="3">
    <source>
        <dbReference type="EMBL" id="KAJ8603632.1"/>
    </source>
</evidence>
<evidence type="ECO:0000256" key="1">
    <source>
        <dbReference type="SAM" id="MobiDB-lite"/>
    </source>
</evidence>
<dbReference type="SMART" id="SM00233">
    <property type="entry name" value="PH"/>
    <property type="match status" value="1"/>
</dbReference>
<organism evidence="3 4">
    <name type="scientific">Chrysophaeum taylorii</name>
    <dbReference type="NCBI Taxonomy" id="2483200"/>
    <lineage>
        <taxon>Eukaryota</taxon>
        <taxon>Sar</taxon>
        <taxon>Stramenopiles</taxon>
        <taxon>Ochrophyta</taxon>
        <taxon>Pelagophyceae</taxon>
        <taxon>Pelagomonadales</taxon>
        <taxon>Pelagomonadaceae</taxon>
        <taxon>Chrysophaeum</taxon>
    </lineage>
</organism>
<evidence type="ECO:0000313" key="4">
    <source>
        <dbReference type="Proteomes" id="UP001230188"/>
    </source>
</evidence>
<proteinExistence type="predicted"/>
<dbReference type="PROSITE" id="PS50003">
    <property type="entry name" value="PH_DOMAIN"/>
    <property type="match status" value="1"/>
</dbReference>
<feature type="region of interest" description="Disordered" evidence="1">
    <location>
        <begin position="330"/>
        <end position="350"/>
    </location>
</feature>
<feature type="region of interest" description="Disordered" evidence="1">
    <location>
        <begin position="1180"/>
        <end position="1340"/>
    </location>
</feature>
<dbReference type="Gene3D" id="2.60.40.150">
    <property type="entry name" value="C2 domain"/>
    <property type="match status" value="1"/>
</dbReference>
<name>A0AAD7UE76_9STRA</name>
<dbReference type="SUPFAM" id="SSF49562">
    <property type="entry name" value="C2 domain (Calcium/lipid-binding domain, CaLB)"/>
    <property type="match status" value="1"/>
</dbReference>
<dbReference type="InterPro" id="IPR001849">
    <property type="entry name" value="PH_domain"/>
</dbReference>
<feature type="region of interest" description="Disordered" evidence="1">
    <location>
        <begin position="614"/>
        <end position="642"/>
    </location>
</feature>
<accession>A0AAD7UE76</accession>
<dbReference type="Proteomes" id="UP001230188">
    <property type="component" value="Unassembled WGS sequence"/>
</dbReference>
<sequence length="1340" mass="146392">MAAAAARGVLQAVFPGGRPEEVATPMKVEGAVPKGYKAPNMAIDGILFRKTSFNSWVERYFRVTRNELGYWSHYVGEIKASKAVGRTRGPYKYSPVGKASQTYDLRRPGMRVMEPGLDPKIIELRYASGEVVEMKAESEKVAEAWRLVLCNVAAYEAALADRVIGSLEMDVDGVYVVGEQRSHAPADLACVGVEVRFDGGAWSSPEGMAPSVARDKVLYENLDEVDDVVSFARVKLSVDSLDVHRANASFVVSVYKEPVAAHAQRSSFSLKASSDKKFVLGQRRISLFEQRFIESAETEGNRALGGLRMPHGVRVDQHLSALDGDASCQWPGTAPDGHKPKGGGGWGFLPVFDENDDDDDDSKWVGGDGGVRHRRIVALVHARIKLRENLINVVDIDGRERFEYDYLEDEAIDADASSARNRRRKQYKTRDVSSEALMSVVARLGTVVEQLADLKPDVFTWRDPPVSAATWFAMLVVAFSIPSSASLCLFLCVALGWLAFSLADAAHQRVAAFTDAERVKHLVENAPRQVATLRVAALRAESLAAADYDILAGEARDSDAYVAVLNSPGDPTARDIEKIAPTLVGITEVRPNTLDPVWCDLPTLGQSAEIPSISVENNNNNTKKKRQRRMPSIPRRSGTGVDATKLPAKQRQTLFHNPESEVARAPADFRAPWLCAGTMLRGNCWAVPILQEAVNVMQHAPPRIVPWAETKGRVVFRVYDANILQTETFLGQCELPVSHLVKHIGEPRVYVMALQPSRIPSLDKQVVEKELNANRDLGTLRVVASLDRGVDDSDSRVGVFKKALAVDAFERKAFMRGKRGKKARVSTYEQLKDIRRSFASALDMLETGTSMLERLYALLTWEHPAKTALVVLGLVSGVVACCLIPNNFLCAALMSKFFLQGLVERARGEDFTRIRKVDPTEIQLKNLLNALPNAPQRDRAIVRRRAVFKAQTSRNEMRARISLNFGLRVRLQAYVYVYKPTHLAASWEREYVIVVDGALLCYASIEDALKAPTKGLKRKQLLVPPPLGGAWLDDAREHADDSDLPARDMPVFFVAVYVHEAGPTVRHIARAGMVPAKETFAVKTREAYENFKHAVEAESASAKDHNAFFAGHEQIEDVAAELEWRNVHSIWLDQPVSSGCLEPGPFTGILSCFNAYLGKDNPSPLPPFADANKDEARIEPATTDVPPVTEQVDPRDNPASPAVASGESPQVFSAPETEDAPASHEAATEEPMIPTGGQHKGSSPAEEDEGKSAASGGGGGGAQKTVPKKKVSFADNNTNLATFGMDRTPAVADSKGESSSQAPEIAGTEAPEIRRSKEPDASAGATRSADEFPEALPSAP</sequence>
<evidence type="ECO:0000259" key="2">
    <source>
        <dbReference type="PROSITE" id="PS50003"/>
    </source>
</evidence>
<protein>
    <recommendedName>
        <fullName evidence="2">PH domain-containing protein</fullName>
    </recommendedName>
</protein>